<protein>
    <submittedName>
        <fullName evidence="6">1-acyl-sn-glycerol-3-phosphate acyltransferase</fullName>
    </submittedName>
</protein>
<dbReference type="CDD" id="cd07989">
    <property type="entry name" value="LPLAT_AGPAT-like"/>
    <property type="match status" value="1"/>
</dbReference>
<dbReference type="InterPro" id="IPR002123">
    <property type="entry name" value="Plipid/glycerol_acylTrfase"/>
</dbReference>
<dbReference type="HOGENOM" id="CLU_027938_5_1_5"/>
<dbReference type="PANTHER" id="PTHR10434:SF40">
    <property type="entry name" value="1-ACYL-SN-GLYCEROL-3-PHOSPHATE ACYLTRANSFERASE"/>
    <property type="match status" value="1"/>
</dbReference>
<dbReference type="Proteomes" id="UP000006383">
    <property type="component" value="Chromosome I"/>
</dbReference>
<evidence type="ECO:0000256" key="2">
    <source>
        <dbReference type="ARBA" id="ARBA00022679"/>
    </source>
</evidence>
<name>A0A0H3ARM6_BRUO2</name>
<keyword evidence="7" id="KW-1185">Reference proteome</keyword>
<evidence type="ECO:0000259" key="5">
    <source>
        <dbReference type="SMART" id="SM00563"/>
    </source>
</evidence>
<feature type="domain" description="Phospholipid/glycerol acyltransferase" evidence="5">
    <location>
        <begin position="113"/>
        <end position="227"/>
    </location>
</feature>
<dbReference type="Pfam" id="PF01553">
    <property type="entry name" value="Acyltransferase"/>
    <property type="match status" value="1"/>
</dbReference>
<comment type="pathway">
    <text evidence="1">Lipid metabolism.</text>
</comment>
<keyword evidence="4" id="KW-0812">Transmembrane</keyword>
<evidence type="ECO:0000313" key="7">
    <source>
        <dbReference type="Proteomes" id="UP000006383"/>
    </source>
</evidence>
<feature type="transmembrane region" description="Helical" evidence="4">
    <location>
        <begin position="52"/>
        <end position="72"/>
    </location>
</feature>
<organism evidence="6 7">
    <name type="scientific">Brucella ovis (strain ATCC 25840 / 63/290 / NCTC 10512)</name>
    <dbReference type="NCBI Taxonomy" id="444178"/>
    <lineage>
        <taxon>Bacteria</taxon>
        <taxon>Pseudomonadati</taxon>
        <taxon>Pseudomonadota</taxon>
        <taxon>Alphaproteobacteria</taxon>
        <taxon>Hyphomicrobiales</taxon>
        <taxon>Brucellaceae</taxon>
        <taxon>Brucella/Ochrobactrum group</taxon>
        <taxon>Brucella</taxon>
    </lineage>
</organism>
<dbReference type="AlphaFoldDB" id="A0A0H3ARM6"/>
<reference evidence="7" key="1">
    <citation type="journal article" date="2009" name="PLoS ONE">
        <title>Genome degradation in Brucella ovis corresponds with narrowing of its host range and tissue tropism.</title>
        <authorList>
            <person name="Tsolis R.M."/>
            <person name="Seshadri R."/>
            <person name="Santos R.L."/>
            <person name="Sangari F.J."/>
            <person name="Lobo J.M."/>
            <person name="de Jong M.F."/>
            <person name="Ren Q."/>
            <person name="Myers G."/>
            <person name="Brinkac L.M."/>
            <person name="Nelson W.C."/>
            <person name="Deboy R.T."/>
            <person name="Angiuoli S."/>
            <person name="Khouri H."/>
            <person name="Dimitrov G."/>
            <person name="Robinson J.R."/>
            <person name="Mulligan S."/>
            <person name="Walker R.L."/>
            <person name="Elzer P.E."/>
            <person name="Hassan K.A."/>
            <person name="Paulsen I.T."/>
        </authorList>
    </citation>
    <scope>NUCLEOTIDE SEQUENCE [LARGE SCALE GENOMIC DNA]</scope>
    <source>
        <strain evidence="7">ATCC 25840 / 63/290 / NCTC 10512</strain>
    </source>
</reference>
<evidence type="ECO:0000256" key="1">
    <source>
        <dbReference type="ARBA" id="ARBA00005189"/>
    </source>
</evidence>
<proteinExistence type="predicted"/>
<keyword evidence="3 6" id="KW-0012">Acyltransferase</keyword>
<keyword evidence="2" id="KW-0808">Transferase</keyword>
<dbReference type="KEGG" id="bov:BOV_1920"/>
<evidence type="ECO:0000256" key="4">
    <source>
        <dbReference type="SAM" id="Phobius"/>
    </source>
</evidence>
<dbReference type="SMART" id="SM00563">
    <property type="entry name" value="PlsC"/>
    <property type="match status" value="1"/>
</dbReference>
<dbReference type="SUPFAM" id="SSF69593">
    <property type="entry name" value="Glycerol-3-phosphate (1)-acyltransferase"/>
    <property type="match status" value="1"/>
</dbReference>
<dbReference type="GO" id="GO:0003841">
    <property type="term" value="F:1-acylglycerol-3-phosphate O-acyltransferase activity"/>
    <property type="evidence" value="ECO:0007669"/>
    <property type="project" value="TreeGrafter"/>
</dbReference>
<dbReference type="EMBL" id="CP000708">
    <property type="protein sequence ID" value="ABQ61339.1"/>
    <property type="molecule type" value="Genomic_DNA"/>
</dbReference>
<sequence>MPDISIGLQNALSLCFYALPNAKPLRTFAGNALAGALANTMLLYLRSILFNAAFYICTLVQMILYTPFYFILPRKKAWIVPKLWARVNLWLQKHIAGTDCVVEGLENIPEGAYICAPKHQSAWDTYAFLPYLDDPVLILKRELMRIPLFGWYIAKMQMIPVDRGSRVKALHSITKGAEKAIAEGRQILIYPEGTRRSPGAPPQYKYGIVHLYEALNLPVVPIAHNAGLYWPRRKFLRYPGTIRSRILPPIPAGLPKEEFLRRLIESTETVCDEFLVAASRDPNPPPMPPTAVQRLKELGV</sequence>
<evidence type="ECO:0000313" key="6">
    <source>
        <dbReference type="EMBL" id="ABQ61339.1"/>
    </source>
</evidence>
<keyword evidence="4" id="KW-1133">Transmembrane helix</keyword>
<accession>A0A0H3ARM6</accession>
<gene>
    <name evidence="6" type="ordered locus">BOV_1920</name>
</gene>
<keyword evidence="4" id="KW-0472">Membrane</keyword>
<evidence type="ECO:0000256" key="3">
    <source>
        <dbReference type="ARBA" id="ARBA00023315"/>
    </source>
</evidence>
<dbReference type="PANTHER" id="PTHR10434">
    <property type="entry name" value="1-ACYL-SN-GLYCEROL-3-PHOSPHATE ACYLTRANSFERASE"/>
    <property type="match status" value="1"/>
</dbReference>
<dbReference type="GO" id="GO:0006654">
    <property type="term" value="P:phosphatidic acid biosynthetic process"/>
    <property type="evidence" value="ECO:0007669"/>
    <property type="project" value="TreeGrafter"/>
</dbReference>